<evidence type="ECO:0000256" key="3">
    <source>
        <dbReference type="ARBA" id="ARBA00022630"/>
    </source>
</evidence>
<dbReference type="SUPFAM" id="SSF52343">
    <property type="entry name" value="Ferredoxin reductase-like, C-terminal NADP-linked domain"/>
    <property type="match status" value="1"/>
</dbReference>
<evidence type="ECO:0000256" key="9">
    <source>
        <dbReference type="ARBA" id="ARBA00023014"/>
    </source>
</evidence>
<dbReference type="PIRSF" id="PIRSF006816">
    <property type="entry name" value="Cyc3_hyd_g"/>
    <property type="match status" value="1"/>
</dbReference>
<dbReference type="PANTHER" id="PTHR43513">
    <property type="entry name" value="DIHYDROOROTATE DEHYDROGENASE B (NAD(+)), ELECTRON TRANSFER SUBUNIT"/>
    <property type="match status" value="1"/>
</dbReference>
<keyword evidence="8 12" id="KW-0408">Iron</keyword>
<keyword evidence="6 11" id="KW-0274">FAD</keyword>
<feature type="binding site" evidence="11">
    <location>
        <begin position="90"/>
        <end position="91"/>
    </location>
    <ligand>
        <name>FAD</name>
        <dbReference type="ChEBI" id="CHEBI:57692"/>
    </ligand>
</feature>
<dbReference type="Pfam" id="PF10418">
    <property type="entry name" value="DHODB_Fe-S_bind"/>
    <property type="match status" value="1"/>
</dbReference>
<feature type="domain" description="FAD-binding FR-type" evidence="13">
    <location>
        <begin position="18"/>
        <end position="115"/>
    </location>
</feature>
<organism evidence="14 15">
    <name type="scientific">Bifidobacterium catulorum</name>
    <dbReference type="NCBI Taxonomy" id="1630173"/>
    <lineage>
        <taxon>Bacteria</taxon>
        <taxon>Bacillati</taxon>
        <taxon>Actinomycetota</taxon>
        <taxon>Actinomycetes</taxon>
        <taxon>Bifidobacteriales</taxon>
        <taxon>Bifidobacteriaceae</taxon>
        <taxon>Bifidobacterium</taxon>
    </lineage>
</organism>
<feature type="binding site" evidence="12">
    <location>
        <position position="234"/>
    </location>
    <ligand>
        <name>[2Fe-2S] cluster</name>
        <dbReference type="ChEBI" id="CHEBI:190135"/>
    </ligand>
</feature>
<dbReference type="GO" id="GO:0016491">
    <property type="term" value="F:oxidoreductase activity"/>
    <property type="evidence" value="ECO:0007669"/>
    <property type="project" value="InterPro"/>
</dbReference>
<dbReference type="CDD" id="cd06218">
    <property type="entry name" value="DHOD_e_trans"/>
    <property type="match status" value="1"/>
</dbReference>
<evidence type="ECO:0000256" key="10">
    <source>
        <dbReference type="ARBA" id="ARBA00034078"/>
    </source>
</evidence>
<evidence type="ECO:0000256" key="5">
    <source>
        <dbReference type="ARBA" id="ARBA00022723"/>
    </source>
</evidence>
<reference evidence="14 15" key="1">
    <citation type="journal article" date="2018" name="Int. J. Syst. Evol. Microbiol.">
        <title>Bifidobacterium catulorum sp. nov., a novel taxon from the faeces of the baby common marmoset (Callithrix jacchus).</title>
        <authorList>
            <person name="Modesto M."/>
            <person name="Michelini S."/>
            <person name="Oki K."/>
            <person name="Biavati B."/>
            <person name="Watanabe K."/>
            <person name="Mattarelli P."/>
        </authorList>
    </citation>
    <scope>NUCLEOTIDE SEQUENCE [LARGE SCALE GENOMIC DNA]</scope>
    <source>
        <strain evidence="14 15">MRM 8.19</strain>
    </source>
</reference>
<protein>
    <submittedName>
        <fullName evidence="14">Dihydroorotate dehydrogenase electron transfer subunit</fullName>
    </submittedName>
</protein>
<dbReference type="Gene3D" id="3.40.50.80">
    <property type="entry name" value="Nucleotide-binding domain of ferredoxin-NADP reductase (FNR) module"/>
    <property type="match status" value="1"/>
</dbReference>
<evidence type="ECO:0000259" key="13">
    <source>
        <dbReference type="PROSITE" id="PS51384"/>
    </source>
</evidence>
<comment type="caution">
    <text evidence="14">The sequence shown here is derived from an EMBL/GenBank/DDBJ whole genome shotgun (WGS) entry which is preliminary data.</text>
</comment>
<dbReference type="InterPro" id="IPR050353">
    <property type="entry name" value="PyrK_electron_transfer"/>
</dbReference>
<dbReference type="InterPro" id="IPR017938">
    <property type="entry name" value="Riboflavin_synthase-like_b-brl"/>
</dbReference>
<comment type="cofactor">
    <cofactor evidence="12">
        <name>[2Fe-2S] cluster</name>
        <dbReference type="ChEBI" id="CHEBI:190135"/>
    </cofactor>
    <text evidence="12">Binds 1 [2Fe-2S] cluster per subunit.</text>
</comment>
<evidence type="ECO:0000256" key="7">
    <source>
        <dbReference type="ARBA" id="ARBA00022982"/>
    </source>
</evidence>
<keyword evidence="2" id="KW-0813">Transport</keyword>
<dbReference type="InterPro" id="IPR017927">
    <property type="entry name" value="FAD-bd_FR_type"/>
</dbReference>
<dbReference type="EMBL" id="QFFN01000031">
    <property type="protein sequence ID" value="PWG59213.1"/>
    <property type="molecule type" value="Genomic_DNA"/>
</dbReference>
<dbReference type="InterPro" id="IPR037117">
    <property type="entry name" value="Dihydroorotate_DH_ele_sf"/>
</dbReference>
<gene>
    <name evidence="14" type="ORF">DF200_08845</name>
</gene>
<accession>A0A2U2MQU8</accession>
<comment type="similarity">
    <text evidence="1">Belongs to the PyrK family.</text>
</comment>
<feature type="binding site" evidence="12">
    <location>
        <position position="242"/>
    </location>
    <ligand>
        <name>[2Fe-2S] cluster</name>
        <dbReference type="ChEBI" id="CHEBI:190135"/>
    </ligand>
</feature>
<dbReference type="GO" id="GO:0050660">
    <property type="term" value="F:flavin adenine dinucleotide binding"/>
    <property type="evidence" value="ECO:0007669"/>
    <property type="project" value="InterPro"/>
</dbReference>
<keyword evidence="5 12" id="KW-0479">Metal-binding</keyword>
<dbReference type="OrthoDB" id="9796486at2"/>
<evidence type="ECO:0000256" key="8">
    <source>
        <dbReference type="ARBA" id="ARBA00023004"/>
    </source>
</evidence>
<evidence type="ECO:0000313" key="15">
    <source>
        <dbReference type="Proteomes" id="UP000245753"/>
    </source>
</evidence>
<evidence type="ECO:0000256" key="1">
    <source>
        <dbReference type="ARBA" id="ARBA00006422"/>
    </source>
</evidence>
<dbReference type="PROSITE" id="PS51384">
    <property type="entry name" value="FAD_FR"/>
    <property type="match status" value="1"/>
</dbReference>
<dbReference type="SUPFAM" id="SSF63380">
    <property type="entry name" value="Riboflavin synthase domain-like"/>
    <property type="match status" value="1"/>
</dbReference>
<dbReference type="InterPro" id="IPR019480">
    <property type="entry name" value="Dihydroorotate_DH_Fe-S-bd"/>
</dbReference>
<feature type="binding site" evidence="12">
    <location>
        <position position="254"/>
    </location>
    <ligand>
        <name>[2Fe-2S] cluster</name>
        <dbReference type="ChEBI" id="CHEBI:190135"/>
    </ligand>
</feature>
<keyword evidence="7" id="KW-0249">Electron transport</keyword>
<evidence type="ECO:0000256" key="6">
    <source>
        <dbReference type="ARBA" id="ARBA00022827"/>
    </source>
</evidence>
<comment type="cofactor">
    <cofactor evidence="11">
        <name>FAD</name>
        <dbReference type="ChEBI" id="CHEBI:57692"/>
    </cofactor>
    <text evidence="11">Binds 1 FAD per subunit.</text>
</comment>
<dbReference type="InterPro" id="IPR012165">
    <property type="entry name" value="Cyt_c3_hydrogenase_gsu"/>
</dbReference>
<evidence type="ECO:0000313" key="14">
    <source>
        <dbReference type="EMBL" id="PWG59213.1"/>
    </source>
</evidence>
<dbReference type="GO" id="GO:0006221">
    <property type="term" value="P:pyrimidine nucleotide biosynthetic process"/>
    <property type="evidence" value="ECO:0007669"/>
    <property type="project" value="InterPro"/>
</dbReference>
<keyword evidence="15" id="KW-1185">Reference proteome</keyword>
<keyword evidence="4 12" id="KW-0001">2Fe-2S</keyword>
<dbReference type="Gene3D" id="2.10.240.10">
    <property type="entry name" value="Dihydroorotate dehydrogenase, electron transfer subunit"/>
    <property type="match status" value="1"/>
</dbReference>
<proteinExistence type="inferred from homology"/>
<comment type="cofactor">
    <cofactor evidence="10">
        <name>[2Fe-2S] cluster</name>
        <dbReference type="ChEBI" id="CHEBI:190135"/>
    </cofactor>
</comment>
<dbReference type="GO" id="GO:0046872">
    <property type="term" value="F:metal ion binding"/>
    <property type="evidence" value="ECO:0007669"/>
    <property type="project" value="UniProtKB-KW"/>
</dbReference>
<name>A0A2U2MQU8_9BIFI</name>
<keyword evidence="9 12" id="KW-0411">Iron-sulfur</keyword>
<dbReference type="Gene3D" id="2.40.30.10">
    <property type="entry name" value="Translation factors"/>
    <property type="match status" value="1"/>
</dbReference>
<dbReference type="PANTHER" id="PTHR43513:SF3">
    <property type="entry name" value="DIHYDROOROTATE DEHYDROGENASE B (NAD(+)), ELECTRON TRANSFER SUBUNIT-RELATED"/>
    <property type="match status" value="1"/>
</dbReference>
<evidence type="ECO:0000256" key="4">
    <source>
        <dbReference type="ARBA" id="ARBA00022714"/>
    </source>
</evidence>
<evidence type="ECO:0000256" key="12">
    <source>
        <dbReference type="PIRSR" id="PIRSR006816-2"/>
    </source>
</evidence>
<dbReference type="Proteomes" id="UP000245753">
    <property type="component" value="Unassembled WGS sequence"/>
</dbReference>
<keyword evidence="3 11" id="KW-0285">Flavoprotein</keyword>
<evidence type="ECO:0000256" key="2">
    <source>
        <dbReference type="ARBA" id="ARBA00022448"/>
    </source>
</evidence>
<dbReference type="GO" id="GO:0051537">
    <property type="term" value="F:2 iron, 2 sulfur cluster binding"/>
    <property type="evidence" value="ECO:0007669"/>
    <property type="project" value="UniProtKB-KW"/>
</dbReference>
<feature type="binding site" evidence="12">
    <location>
        <position position="239"/>
    </location>
    <ligand>
        <name>[2Fe-2S] cluster</name>
        <dbReference type="ChEBI" id="CHEBI:190135"/>
    </ligand>
</feature>
<evidence type="ECO:0000256" key="11">
    <source>
        <dbReference type="PIRSR" id="PIRSR006816-1"/>
    </source>
</evidence>
<sequence>MAHGRAVVDAAVGHGFFPPRHTVEVADVIELDAGVTRITIRDPYIASHGRPAQFVDFFTQDPTRLMPRPFGISEIQDDLVSFIFAVVGDGTRELAGLAPGDAVDVMGPLGHAFDTGAPANYVLVAGGLGVPPLIHAAQHIAGDGNSESTAVFGYRRNHFADEYVDRYADRTYSIDESEGNVITLLDRMEDELTGGDLPPVILSCGPLPMMKAVASWAAERGIPCQLSLEQRMGCGYGTCVLCTTDTVDGRLKVCADGPVFTREQLGWE</sequence>
<dbReference type="AlphaFoldDB" id="A0A2U2MQU8"/>
<dbReference type="InterPro" id="IPR039261">
    <property type="entry name" value="FNR_nucleotide-bd"/>
</dbReference>